<evidence type="ECO:0000256" key="3">
    <source>
        <dbReference type="ARBA" id="ARBA00006730"/>
    </source>
</evidence>
<dbReference type="AlphaFoldDB" id="A0AAE1AV76"/>
<feature type="binding site" evidence="7">
    <location>
        <begin position="42"/>
        <end position="43"/>
    </location>
    <ligand>
        <name>FAD</name>
        <dbReference type="ChEBI" id="CHEBI:57692"/>
    </ligand>
</feature>
<feature type="binding site" evidence="7">
    <location>
        <position position="309"/>
    </location>
    <ligand>
        <name>D-dopa</name>
        <dbReference type="ChEBI" id="CHEBI:149689"/>
    </ligand>
</feature>
<feature type="chain" id="PRO_5042113932" description="FAD dependent oxidoreductase domain-containing protein" evidence="8">
    <location>
        <begin position="19"/>
        <end position="344"/>
    </location>
</feature>
<dbReference type="SUPFAM" id="SSF51971">
    <property type="entry name" value="Nucleotide-binding domain"/>
    <property type="match status" value="1"/>
</dbReference>
<dbReference type="Gene3D" id="3.40.50.720">
    <property type="entry name" value="NAD(P)-binding Rossmann-like Domain"/>
    <property type="match status" value="1"/>
</dbReference>
<evidence type="ECO:0000256" key="8">
    <source>
        <dbReference type="SAM" id="SignalP"/>
    </source>
</evidence>
<comment type="similarity">
    <text evidence="3">Belongs to the DAMOX/DASOX family.</text>
</comment>
<dbReference type="Gene3D" id="3.30.9.10">
    <property type="entry name" value="D-Amino Acid Oxidase, subunit A, domain 2"/>
    <property type="match status" value="1"/>
</dbReference>
<dbReference type="InterPro" id="IPR006181">
    <property type="entry name" value="D-amino_acid_oxidase_CS"/>
</dbReference>
<keyword evidence="11" id="KW-1185">Reference proteome</keyword>
<dbReference type="Proteomes" id="UP001283361">
    <property type="component" value="Unassembled WGS sequence"/>
</dbReference>
<dbReference type="PANTHER" id="PTHR11530:SF11">
    <property type="entry name" value="D-ASPARTATE OXIDASE"/>
    <property type="match status" value="1"/>
</dbReference>
<dbReference type="GO" id="GO:0071949">
    <property type="term" value="F:FAD binding"/>
    <property type="evidence" value="ECO:0007669"/>
    <property type="project" value="InterPro"/>
</dbReference>
<keyword evidence="8" id="KW-0732">Signal</keyword>
<dbReference type="InterPro" id="IPR006076">
    <property type="entry name" value="FAD-dep_OxRdtase"/>
</dbReference>
<evidence type="ECO:0000256" key="6">
    <source>
        <dbReference type="ARBA" id="ARBA00023002"/>
    </source>
</evidence>
<proteinExistence type="inferred from homology"/>
<feature type="binding site" evidence="7">
    <location>
        <position position="216"/>
    </location>
    <ligand>
        <name>D-dopa</name>
        <dbReference type="ChEBI" id="CHEBI:149689"/>
    </ligand>
</feature>
<dbReference type="GO" id="GO:0019478">
    <property type="term" value="P:D-amino acid catabolic process"/>
    <property type="evidence" value="ECO:0007669"/>
    <property type="project" value="TreeGrafter"/>
</dbReference>
<dbReference type="Pfam" id="PF01266">
    <property type="entry name" value="DAO"/>
    <property type="match status" value="1"/>
</dbReference>
<feature type="binding site" evidence="7">
    <location>
        <begin position="308"/>
        <end position="313"/>
    </location>
    <ligand>
        <name>FAD</name>
        <dbReference type="ChEBI" id="CHEBI:57692"/>
    </ligand>
</feature>
<keyword evidence="4" id="KW-0285">Flavoprotein</keyword>
<evidence type="ECO:0000256" key="5">
    <source>
        <dbReference type="ARBA" id="ARBA00022827"/>
    </source>
</evidence>
<comment type="subcellular location">
    <subcellularLocation>
        <location evidence="2">Peroxisome matrix</location>
    </subcellularLocation>
</comment>
<feature type="binding site" evidence="7">
    <location>
        <position position="164"/>
    </location>
    <ligand>
        <name>FAD</name>
        <dbReference type="ChEBI" id="CHEBI:57692"/>
    </ligand>
</feature>
<dbReference type="PANTHER" id="PTHR11530">
    <property type="entry name" value="D-AMINO ACID OXIDASE"/>
    <property type="match status" value="1"/>
</dbReference>
<dbReference type="SUPFAM" id="SSF54373">
    <property type="entry name" value="FAD-linked reductases, C-terminal domain"/>
    <property type="match status" value="1"/>
</dbReference>
<feature type="binding site" evidence="7">
    <location>
        <position position="279"/>
    </location>
    <ligand>
        <name>D-dopa</name>
        <dbReference type="ChEBI" id="CHEBI:149689"/>
    </ligand>
</feature>
<gene>
    <name evidence="10" type="ORF">RRG08_003776</name>
</gene>
<evidence type="ECO:0000313" key="10">
    <source>
        <dbReference type="EMBL" id="KAK3794630.1"/>
    </source>
</evidence>
<evidence type="ECO:0000256" key="4">
    <source>
        <dbReference type="ARBA" id="ARBA00022630"/>
    </source>
</evidence>
<dbReference type="EMBL" id="JAWDGP010001105">
    <property type="protein sequence ID" value="KAK3794630.1"/>
    <property type="molecule type" value="Genomic_DNA"/>
</dbReference>
<feature type="signal peptide" evidence="8">
    <location>
        <begin position="1"/>
        <end position="18"/>
    </location>
</feature>
<feature type="binding site" evidence="7">
    <location>
        <position position="224"/>
    </location>
    <ligand>
        <name>D-dopa</name>
        <dbReference type="ChEBI" id="CHEBI:149689"/>
    </ligand>
</feature>
<organism evidence="10 11">
    <name type="scientific">Elysia crispata</name>
    <name type="common">lettuce slug</name>
    <dbReference type="NCBI Taxonomy" id="231223"/>
    <lineage>
        <taxon>Eukaryota</taxon>
        <taxon>Metazoa</taxon>
        <taxon>Spiralia</taxon>
        <taxon>Lophotrochozoa</taxon>
        <taxon>Mollusca</taxon>
        <taxon>Gastropoda</taxon>
        <taxon>Heterobranchia</taxon>
        <taxon>Euthyneura</taxon>
        <taxon>Panpulmonata</taxon>
        <taxon>Sacoglossa</taxon>
        <taxon>Placobranchoidea</taxon>
        <taxon>Plakobranchidae</taxon>
        <taxon>Elysia</taxon>
    </lineage>
</organism>
<dbReference type="PIRSF" id="PIRSF000189">
    <property type="entry name" value="D-aa_oxidase"/>
    <property type="match status" value="1"/>
</dbReference>
<dbReference type="GO" id="GO:0005782">
    <property type="term" value="C:peroxisomal matrix"/>
    <property type="evidence" value="ECO:0007669"/>
    <property type="project" value="UniProtKB-SubCell"/>
</dbReference>
<evidence type="ECO:0000256" key="7">
    <source>
        <dbReference type="PIRSR" id="PIRSR000189-1"/>
    </source>
</evidence>
<comment type="cofactor">
    <cofactor evidence="1 7">
        <name>FAD</name>
        <dbReference type="ChEBI" id="CHEBI:57692"/>
    </cofactor>
</comment>
<evidence type="ECO:0000313" key="11">
    <source>
        <dbReference type="Proteomes" id="UP001283361"/>
    </source>
</evidence>
<keyword evidence="5 7" id="KW-0274">FAD</keyword>
<evidence type="ECO:0000259" key="9">
    <source>
        <dbReference type="Pfam" id="PF01266"/>
    </source>
</evidence>
<dbReference type="InterPro" id="IPR023209">
    <property type="entry name" value="DAO"/>
</dbReference>
<accession>A0AAE1AV76</accession>
<reference evidence="10" key="1">
    <citation type="journal article" date="2023" name="G3 (Bethesda)">
        <title>A reference genome for the long-term kleptoplast-retaining sea slug Elysia crispata morphotype clarki.</title>
        <authorList>
            <person name="Eastman K.E."/>
            <person name="Pendleton A.L."/>
            <person name="Shaikh M.A."/>
            <person name="Suttiyut T."/>
            <person name="Ogas R."/>
            <person name="Tomko P."/>
            <person name="Gavelis G."/>
            <person name="Widhalm J.R."/>
            <person name="Wisecaver J.H."/>
        </authorList>
    </citation>
    <scope>NUCLEOTIDE SEQUENCE</scope>
    <source>
        <strain evidence="10">ECLA1</strain>
    </source>
</reference>
<sequence>MTPRILVLGAGISGLSSAVCVQQACPLARVQLVAEHFSPNTTSDGAGGSWGPYLSGDTDPSLILRLCETTYRHLLRLANSSIAGEVKAQKISGYHLYRNLPVGKQKWRHIVEGFRQLSEEEMKQFESFETGTFYTAVNVDVTPYLNWLLNRFKSLGGTVKQARVGCIEEIAKDYDIIINCTGLASRHLFNDDDVFPIRGQVWKVRAPWIKHFYFLHEKNVDQIYLIPGVDYLTVGGTTQIGDWNSHVDVEDSAAIWEKALAVFPMLRHATPVKAWAGLRPARKSLRLEPETIEVDGQKIKVIHNYGHGGSGVTLHWGCALEVTAMVLETLGTDQDGTKRIVSRL</sequence>
<name>A0AAE1AV76_9GAST</name>
<keyword evidence="6" id="KW-0560">Oxidoreductase</keyword>
<dbReference type="GO" id="GO:0003884">
    <property type="term" value="F:D-amino-acid oxidase activity"/>
    <property type="evidence" value="ECO:0007669"/>
    <property type="project" value="InterPro"/>
</dbReference>
<evidence type="ECO:0000256" key="1">
    <source>
        <dbReference type="ARBA" id="ARBA00001974"/>
    </source>
</evidence>
<feature type="domain" description="FAD dependent oxidoreductase" evidence="9">
    <location>
        <begin position="4"/>
        <end position="324"/>
    </location>
</feature>
<protein>
    <recommendedName>
        <fullName evidence="9">FAD dependent oxidoreductase domain-containing protein</fullName>
    </recommendedName>
</protein>
<dbReference type="PROSITE" id="PS00677">
    <property type="entry name" value="DAO"/>
    <property type="match status" value="1"/>
</dbReference>
<feature type="binding site" evidence="7">
    <location>
        <position position="181"/>
    </location>
    <ligand>
        <name>FAD</name>
        <dbReference type="ChEBI" id="CHEBI:57692"/>
    </ligand>
</feature>
<evidence type="ECO:0000256" key="2">
    <source>
        <dbReference type="ARBA" id="ARBA00004253"/>
    </source>
</evidence>
<comment type="caution">
    <text evidence="10">The sequence shown here is derived from an EMBL/GenBank/DDBJ whole genome shotgun (WGS) entry which is preliminary data.</text>
</comment>